<dbReference type="AlphaFoldDB" id="A0A271KFH5"/>
<dbReference type="EMBL" id="NPKH01000021">
    <property type="protein sequence ID" value="PAP94532.1"/>
    <property type="molecule type" value="Genomic_DNA"/>
</dbReference>
<dbReference type="InterPro" id="IPR011050">
    <property type="entry name" value="Pectin_lyase_fold/virulence"/>
</dbReference>
<evidence type="ECO:0008006" key="3">
    <source>
        <dbReference type="Google" id="ProtNLM"/>
    </source>
</evidence>
<reference evidence="1 2" key="1">
    <citation type="submission" date="2017-08" db="EMBL/GenBank/DDBJ databases">
        <title>Mesorhizobium wenxinae sp. nov., a novel rhizobial species isolated from root nodules of chickpea (Cicer arietinum L.).</title>
        <authorList>
            <person name="Zhang J."/>
        </authorList>
    </citation>
    <scope>NUCLEOTIDE SEQUENCE [LARGE SCALE GENOMIC DNA]</scope>
    <source>
        <strain evidence="2">WYCCWR 10019</strain>
    </source>
</reference>
<dbReference type="RefSeq" id="WP_095519452.1">
    <property type="nucleotide sequence ID" value="NZ_NPKH01000021.1"/>
</dbReference>
<comment type="caution">
    <text evidence="1">The sequence shown here is derived from an EMBL/GenBank/DDBJ whole genome shotgun (WGS) entry which is preliminary data.</text>
</comment>
<dbReference type="Gene3D" id="2.160.20.10">
    <property type="entry name" value="Single-stranded right-handed beta-helix, Pectin lyase-like"/>
    <property type="match status" value="2"/>
</dbReference>
<name>A0A271KFH5_9HYPH</name>
<dbReference type="OrthoDB" id="8101534at2"/>
<evidence type="ECO:0000313" key="2">
    <source>
        <dbReference type="Proteomes" id="UP000215931"/>
    </source>
</evidence>
<proteinExistence type="predicted"/>
<sequence>MATTSVDQVTGYGETLALKAPCRLATTANIALSGLQTIDGVATAANDRVLVRIQNTPSQNGIYIAASGTWQRARDMDSNRDLTRGTRVYVTEGDSGPAEFEVTTESPITVGSSSIAFDLSAGSVNAAALSAAAAAAEASADIAAGLASAFILSENTFDTKTTAAAWSPIAAPNYIRTAGALAADDGSGAVFAKGTGSGGFTVTLSGGGTQDYKPSLARGFDIRLFGAGPARTAAQNSAALTLAMSYVTELWVPPLATGEYIDVNNEVTVPAHVKIRGAGWHSRIRQTVREKNIFIAGDHCSFEGLHLIGDNLLTGADFTKNNGIYASGKKGVLVQNCFGEKFESCGVQLRGCLDYKILNNVFFANPWGAIASSGDIVVYSPVAAGRGLISGNSCFSNNSQGMFLDALGYEAHLIVTNNHCVTLDPATCIEGGTWAEATVDYTGVTSTVRRRHGIVIGYNSSSVGGPHSIISNNICKNTRWTGIYKQGVSEGGVLISGNHCSNNGLDNSNSISGGIFVNGSGKDLVTGNIIEDFQNTTSATGAITINTASPLGVWTKVHGNLITNSLGHGIALTAQTALVDVAGNQIIGSVSTDIEAISSGAAGTGGHHIHDNKIKRTSGNDVRGIRIQTGGTTLVTTVERNSIEGFDNTNAVNTNAGIWTNSPLVVRIRDNHVKNFHVAISSGAFFTVSTRFFDLVYENNIIEDCTGGFGLAATNNTVVVPLVGNRFINVTNKIANGSSSSAGGTKCGYICRKDDDRLVVLELAAAPTVGTWAAGDRAAFPAPAAAAAPGAICTTAGNPGTWKAEAAIAA</sequence>
<dbReference type="SMART" id="SM00710">
    <property type="entry name" value="PbH1"/>
    <property type="match status" value="11"/>
</dbReference>
<dbReference type="InterPro" id="IPR012334">
    <property type="entry name" value="Pectin_lyas_fold"/>
</dbReference>
<dbReference type="SUPFAM" id="SSF51126">
    <property type="entry name" value="Pectin lyase-like"/>
    <property type="match status" value="1"/>
</dbReference>
<protein>
    <recommendedName>
        <fullName evidence="3">Right handed beta helix domain-containing protein</fullName>
    </recommendedName>
</protein>
<organism evidence="1 2">
    <name type="scientific">Mesorhizobium wenxiniae</name>
    <dbReference type="NCBI Taxonomy" id="2014805"/>
    <lineage>
        <taxon>Bacteria</taxon>
        <taxon>Pseudomonadati</taxon>
        <taxon>Pseudomonadota</taxon>
        <taxon>Alphaproteobacteria</taxon>
        <taxon>Hyphomicrobiales</taxon>
        <taxon>Phyllobacteriaceae</taxon>
        <taxon>Mesorhizobium</taxon>
    </lineage>
</organism>
<dbReference type="Proteomes" id="UP000215931">
    <property type="component" value="Unassembled WGS sequence"/>
</dbReference>
<dbReference type="InterPro" id="IPR006626">
    <property type="entry name" value="PbH1"/>
</dbReference>
<accession>A0A271KFH5</accession>
<keyword evidence="2" id="KW-1185">Reference proteome</keyword>
<gene>
    <name evidence="1" type="ORF">CIT31_16160</name>
</gene>
<evidence type="ECO:0000313" key="1">
    <source>
        <dbReference type="EMBL" id="PAP94532.1"/>
    </source>
</evidence>